<dbReference type="PRINTS" id="PR00162">
    <property type="entry name" value="RIESKE"/>
</dbReference>
<comment type="caution">
    <text evidence="8">The sequence shown here is derived from an EMBL/GenBank/DDBJ whole genome shotgun (WGS) entry which is preliminary data.</text>
</comment>
<dbReference type="InterPro" id="IPR036188">
    <property type="entry name" value="FAD/NAD-bd_sf"/>
</dbReference>
<keyword evidence="3" id="KW-0408">Iron</keyword>
<evidence type="ECO:0000256" key="6">
    <source>
        <dbReference type="SAM" id="MobiDB-lite"/>
    </source>
</evidence>
<evidence type="ECO:0000256" key="2">
    <source>
        <dbReference type="ARBA" id="ARBA00022723"/>
    </source>
</evidence>
<dbReference type="Gene3D" id="2.102.10.10">
    <property type="entry name" value="Rieske [2Fe-2S] iron-sulphur domain"/>
    <property type="match status" value="1"/>
</dbReference>
<dbReference type="Gene3D" id="3.30.9.10">
    <property type="entry name" value="D-Amino Acid Oxidase, subunit A, domain 2"/>
    <property type="match status" value="1"/>
</dbReference>
<dbReference type="Pfam" id="PF00355">
    <property type="entry name" value="Rieske"/>
    <property type="match status" value="1"/>
</dbReference>
<dbReference type="Gene3D" id="3.50.50.60">
    <property type="entry name" value="FAD/NAD(P)-binding domain"/>
    <property type="match status" value="1"/>
</dbReference>
<dbReference type="InterPro" id="IPR006076">
    <property type="entry name" value="FAD-dep_OxRdtase"/>
</dbReference>
<evidence type="ECO:0000256" key="3">
    <source>
        <dbReference type="ARBA" id="ARBA00023004"/>
    </source>
</evidence>
<feature type="region of interest" description="Disordered" evidence="6">
    <location>
        <begin position="481"/>
        <end position="520"/>
    </location>
</feature>
<evidence type="ECO:0000259" key="7">
    <source>
        <dbReference type="PROSITE" id="PS51296"/>
    </source>
</evidence>
<dbReference type="InterPro" id="IPR036922">
    <property type="entry name" value="Rieske_2Fe-2S_sf"/>
</dbReference>
<keyword evidence="5" id="KW-1015">Disulfide bond</keyword>
<proteinExistence type="predicted"/>
<keyword evidence="2" id="KW-0479">Metal-binding</keyword>
<dbReference type="PANTHER" id="PTHR13847:SF274">
    <property type="entry name" value="RIESKE 2FE-2S IRON-SULFUR PROTEIN YHFW-RELATED"/>
    <property type="match status" value="1"/>
</dbReference>
<gene>
    <name evidence="8" type="ORF">IHE55_01150</name>
</gene>
<dbReference type="InterPro" id="IPR005805">
    <property type="entry name" value="Rieske_Fe-S_prot_C"/>
</dbReference>
<keyword evidence="4" id="KW-0411">Iron-sulfur</keyword>
<protein>
    <submittedName>
        <fullName evidence="8">FAD-dependent oxidoreductase</fullName>
    </submittedName>
</protein>
<dbReference type="EMBL" id="JACYXC010000001">
    <property type="protein sequence ID" value="MBH5333482.1"/>
    <property type="molecule type" value="Genomic_DNA"/>
</dbReference>
<reference evidence="8 9" key="1">
    <citation type="submission" date="2020-09" db="EMBL/GenBank/DDBJ databases">
        <title>Biosynthesis of the nuclear factor of activated T cells inhibitor NFAT-133 and its congeners in Streptomyces pactum.</title>
        <authorList>
            <person name="Zhou W."/>
            <person name="Posri P."/>
            <person name="Abugrain M.E."/>
            <person name="Weisberg A.J."/>
            <person name="Chang J.H."/>
            <person name="Mahmud T."/>
        </authorList>
    </citation>
    <scope>NUCLEOTIDE SEQUENCE [LARGE SCALE GENOMIC DNA]</scope>
    <source>
        <strain evidence="8 9">ATCC 27456</strain>
    </source>
</reference>
<dbReference type="Pfam" id="PF01266">
    <property type="entry name" value="DAO"/>
    <property type="match status" value="1"/>
</dbReference>
<sequence>MSYWMETAPADTHPPLTADTEADVAVVGGGVAGLATAWELTRAGRRVVVLEAQRVAGGTTGHTTAKVTALHNQVYDHLRRTRGPAGARMYAHSQQAAVERVAEVTAELGIDCDLERRPAYTYTTRDSQVAALRAEAEAARDAGLAAEFTTTTGLPFPVAGAVRVDHQAQFHPRRYLLALVADLVARGGRVHEGTRVTGLTEGDPCRLTTEDGHQVTAGQVVVATHYPVFDRALLFTRLSVHRELVVAGPIPETADPGGMFITSEDGKRSVRTAPGPDGRRLLIVTGESFTPGTGHAPEGFRRLEAWTREHFPVTGITHRWAAQDADPTDTVPLIGPLHPGARNTYVATGFAGWGMTGGVLAGRLLTALLTGEEPPWARLYDPRRMRSALRELPPFLKHQAGVAQHFVGDRLSAAGPRAVADIAPGTGAVVRVGAGHRAVYRAPDGTLHTLSARCTHLGCLVSFNAAETTWECPCHGSRFGTDGRVLQGPANTPLARRDLDEGEAGSGAGEEPAARGDGED</sequence>
<dbReference type="Proteomes" id="UP000807371">
    <property type="component" value="Unassembled WGS sequence"/>
</dbReference>
<evidence type="ECO:0000256" key="1">
    <source>
        <dbReference type="ARBA" id="ARBA00022714"/>
    </source>
</evidence>
<dbReference type="RefSeq" id="WP_197987296.1">
    <property type="nucleotide sequence ID" value="NZ_JACYXC010000001.1"/>
</dbReference>
<evidence type="ECO:0000256" key="5">
    <source>
        <dbReference type="ARBA" id="ARBA00023157"/>
    </source>
</evidence>
<keyword evidence="1" id="KW-0001">2Fe-2S</keyword>
<dbReference type="InterPro" id="IPR017941">
    <property type="entry name" value="Rieske_2Fe-2S"/>
</dbReference>
<feature type="domain" description="Rieske" evidence="7">
    <location>
        <begin position="414"/>
        <end position="508"/>
    </location>
</feature>
<accession>A0ABS0NEA0</accession>
<evidence type="ECO:0000256" key="4">
    <source>
        <dbReference type="ARBA" id="ARBA00023014"/>
    </source>
</evidence>
<dbReference type="PROSITE" id="PS51296">
    <property type="entry name" value="RIESKE"/>
    <property type="match status" value="1"/>
</dbReference>
<dbReference type="SUPFAM" id="SSF51971">
    <property type="entry name" value="Nucleotide-binding domain"/>
    <property type="match status" value="1"/>
</dbReference>
<evidence type="ECO:0000313" key="9">
    <source>
        <dbReference type="Proteomes" id="UP000807371"/>
    </source>
</evidence>
<keyword evidence="9" id="KW-1185">Reference proteome</keyword>
<dbReference type="PANTHER" id="PTHR13847">
    <property type="entry name" value="SARCOSINE DEHYDROGENASE-RELATED"/>
    <property type="match status" value="1"/>
</dbReference>
<dbReference type="SUPFAM" id="SSF50022">
    <property type="entry name" value="ISP domain"/>
    <property type="match status" value="1"/>
</dbReference>
<organism evidence="8 9">
    <name type="scientific">Streptomyces pactum</name>
    <dbReference type="NCBI Taxonomy" id="68249"/>
    <lineage>
        <taxon>Bacteria</taxon>
        <taxon>Bacillati</taxon>
        <taxon>Actinomycetota</taxon>
        <taxon>Actinomycetes</taxon>
        <taxon>Kitasatosporales</taxon>
        <taxon>Streptomycetaceae</taxon>
        <taxon>Streptomyces</taxon>
    </lineage>
</organism>
<name>A0ABS0NEA0_9ACTN</name>
<evidence type="ECO:0000313" key="8">
    <source>
        <dbReference type="EMBL" id="MBH5333482.1"/>
    </source>
</evidence>